<evidence type="ECO:0000256" key="18">
    <source>
        <dbReference type="RuleBase" id="RU000405"/>
    </source>
</evidence>
<dbReference type="InterPro" id="IPR001841">
    <property type="entry name" value="Znf_RING"/>
</dbReference>
<dbReference type="InterPro" id="IPR011645">
    <property type="entry name" value="HNOB_dom_associated"/>
</dbReference>
<gene>
    <name evidence="25" type="ORF">E1301_Tti021555</name>
</gene>
<keyword evidence="16 19" id="KW-0141">cGMP biosynthesis</keyword>
<evidence type="ECO:0000256" key="12">
    <source>
        <dbReference type="ARBA" id="ARBA00023136"/>
    </source>
</evidence>
<dbReference type="InterPro" id="IPR018957">
    <property type="entry name" value="Znf_C3HC4_RING-type"/>
</dbReference>
<evidence type="ECO:0000256" key="1">
    <source>
        <dbReference type="ARBA" id="ARBA00000900"/>
    </source>
</evidence>
<dbReference type="GO" id="GO:0032391">
    <property type="term" value="C:photoreceptor connecting cilium"/>
    <property type="evidence" value="ECO:0007669"/>
    <property type="project" value="UniProtKB-ARBA"/>
</dbReference>
<evidence type="ECO:0000256" key="15">
    <source>
        <dbReference type="ARBA" id="ARBA00023239"/>
    </source>
</evidence>
<dbReference type="PROSITE" id="PS50125">
    <property type="entry name" value="GUANYLATE_CYCLASE_2"/>
    <property type="match status" value="1"/>
</dbReference>
<feature type="region of interest" description="Disordered" evidence="20">
    <location>
        <begin position="713"/>
        <end position="733"/>
    </location>
</feature>
<keyword evidence="26" id="KW-1185">Reference proteome</keyword>
<dbReference type="InterPro" id="IPR013083">
    <property type="entry name" value="Znf_RING/FYVE/PHD"/>
</dbReference>
<feature type="region of interest" description="Disordered" evidence="20">
    <location>
        <begin position="1135"/>
        <end position="1450"/>
    </location>
</feature>
<evidence type="ECO:0000256" key="3">
    <source>
        <dbReference type="ARBA" id="ARBA00022679"/>
    </source>
</evidence>
<feature type="compositionally biased region" description="Polar residues" evidence="20">
    <location>
        <begin position="1260"/>
        <end position="1288"/>
    </location>
</feature>
<evidence type="ECO:0000256" key="10">
    <source>
        <dbReference type="ARBA" id="ARBA00022833"/>
    </source>
</evidence>
<reference evidence="25 26" key="1">
    <citation type="journal article" date="2019" name="Mol. Ecol. Resour.">
        <title>Chromosome-level genome assembly of Triplophysa tibetana, a fish adapted to the harsh high-altitude environment of the Tibetan Plateau.</title>
        <authorList>
            <person name="Yang X."/>
            <person name="Liu H."/>
            <person name="Ma Z."/>
            <person name="Zou Y."/>
            <person name="Zou M."/>
            <person name="Mao Y."/>
            <person name="Li X."/>
            <person name="Wang H."/>
            <person name="Chen T."/>
            <person name="Wang W."/>
            <person name="Yang R."/>
        </authorList>
    </citation>
    <scope>NUCLEOTIDE SEQUENCE [LARGE SCALE GENOMIC DNA]</scope>
    <source>
        <strain evidence="25">TTIB1903HZAU</strain>
        <tissue evidence="25">Muscle</tissue>
    </source>
</reference>
<dbReference type="InterPro" id="IPR017907">
    <property type="entry name" value="Znf_RING_CS"/>
</dbReference>
<feature type="compositionally biased region" description="Basic residues" evidence="20">
    <location>
        <begin position="818"/>
        <end position="831"/>
    </location>
</feature>
<feature type="compositionally biased region" description="Basic and acidic residues" evidence="20">
    <location>
        <begin position="1289"/>
        <end position="1313"/>
    </location>
</feature>
<feature type="compositionally biased region" description="Low complexity" evidence="20">
    <location>
        <begin position="1205"/>
        <end position="1222"/>
    </location>
</feature>
<comment type="subcellular location">
    <subcellularLocation>
        <location evidence="2">Photoreceptor outer segment membrane</location>
        <topology evidence="2">Single-pass type I membrane protein</topology>
    </subcellularLocation>
</comment>
<keyword evidence="12 21" id="KW-0472">Membrane</keyword>
<evidence type="ECO:0000256" key="17">
    <source>
        <dbReference type="PROSITE-ProRule" id="PRU00175"/>
    </source>
</evidence>
<dbReference type="Pfam" id="PF26084">
    <property type="entry name" value="PWI_Topors"/>
    <property type="match status" value="1"/>
</dbReference>
<dbReference type="FunFam" id="3.30.40.10:FF:000136">
    <property type="entry name" value="E3 ubiquitin-protein ligase Topors"/>
    <property type="match status" value="1"/>
</dbReference>
<keyword evidence="6" id="KW-0732">Signal</keyword>
<dbReference type="Gene3D" id="1.10.510.10">
    <property type="entry name" value="Transferase(Phosphotransferase) domain 1"/>
    <property type="match status" value="1"/>
</dbReference>
<feature type="domain" description="Guanylate cyclase" evidence="24">
    <location>
        <begin position="488"/>
        <end position="618"/>
    </location>
</feature>
<dbReference type="InterPro" id="IPR050401">
    <property type="entry name" value="Cyclic_nucleotide_synthase"/>
</dbReference>
<dbReference type="PROSITE" id="PS00518">
    <property type="entry name" value="ZF_RING_1"/>
    <property type="match status" value="1"/>
</dbReference>
<evidence type="ECO:0000259" key="23">
    <source>
        <dbReference type="PROSITE" id="PS50089"/>
    </source>
</evidence>
<evidence type="ECO:0000256" key="2">
    <source>
        <dbReference type="ARBA" id="ARBA00004451"/>
    </source>
</evidence>
<dbReference type="Gene3D" id="3.30.70.1230">
    <property type="entry name" value="Nucleotide cyclase"/>
    <property type="match status" value="1"/>
</dbReference>
<keyword evidence="4 21" id="KW-0812">Transmembrane</keyword>
<dbReference type="Pfam" id="PF07714">
    <property type="entry name" value="PK_Tyr_Ser-Thr"/>
    <property type="match status" value="1"/>
</dbReference>
<comment type="catalytic activity">
    <reaction evidence="1">
        <text>S-ubiquitinyl-[E2 ubiquitin-conjugating enzyme]-L-cysteine + [acceptor protein]-L-lysine = [E2 ubiquitin-conjugating enzyme]-L-cysteine + N(6)-ubiquitinyl-[acceptor protein]-L-lysine.</text>
        <dbReference type="EC" id="2.3.2.27"/>
    </reaction>
</comment>
<dbReference type="InterPro" id="IPR018297">
    <property type="entry name" value="A/G_cyclase_CS"/>
</dbReference>
<feature type="compositionally biased region" description="Basic residues" evidence="20">
    <location>
        <begin position="1433"/>
        <end position="1446"/>
    </location>
</feature>
<dbReference type="EMBL" id="SOYY01000020">
    <property type="protein sequence ID" value="KAA0706491.1"/>
    <property type="molecule type" value="Genomic_DNA"/>
</dbReference>
<dbReference type="GO" id="GO:0005524">
    <property type="term" value="F:ATP binding"/>
    <property type="evidence" value="ECO:0007669"/>
    <property type="project" value="InterPro"/>
</dbReference>
<evidence type="ECO:0000256" key="13">
    <source>
        <dbReference type="ARBA" id="ARBA00023170"/>
    </source>
</evidence>
<dbReference type="GO" id="GO:0061630">
    <property type="term" value="F:ubiquitin protein ligase activity"/>
    <property type="evidence" value="ECO:0007669"/>
    <property type="project" value="UniProtKB-EC"/>
</dbReference>
<feature type="compositionally biased region" description="Basic and acidic residues" evidence="20">
    <location>
        <begin position="1422"/>
        <end position="1432"/>
    </location>
</feature>
<dbReference type="Pfam" id="PF07701">
    <property type="entry name" value="HNOBA"/>
    <property type="match status" value="1"/>
</dbReference>
<keyword evidence="11 21" id="KW-1133">Transmembrane helix</keyword>
<comment type="similarity">
    <text evidence="18">Belongs to the adenylyl cyclase class-4/guanylyl cyclase family.</text>
</comment>
<keyword evidence="3" id="KW-0808">Transferase</keyword>
<dbReference type="PROSITE" id="PS50011">
    <property type="entry name" value="PROTEIN_KINASE_DOM"/>
    <property type="match status" value="1"/>
</dbReference>
<dbReference type="Proteomes" id="UP000324632">
    <property type="component" value="Chromosome 20"/>
</dbReference>
<dbReference type="GO" id="GO:0001653">
    <property type="term" value="F:peptide receptor activity"/>
    <property type="evidence" value="ECO:0007669"/>
    <property type="project" value="TreeGrafter"/>
</dbReference>
<feature type="region of interest" description="Disordered" evidence="20">
    <location>
        <begin position="1032"/>
        <end position="1108"/>
    </location>
</feature>
<feature type="domain" description="Protein kinase" evidence="22">
    <location>
        <begin position="145"/>
        <end position="414"/>
    </location>
</feature>
<keyword evidence="9" id="KW-0833">Ubl conjugation pathway</keyword>
<keyword evidence="5" id="KW-0479">Metal-binding</keyword>
<evidence type="ECO:0000259" key="22">
    <source>
        <dbReference type="PROSITE" id="PS50011"/>
    </source>
</evidence>
<evidence type="ECO:0000256" key="19">
    <source>
        <dbReference type="RuleBase" id="RU003431"/>
    </source>
</evidence>
<keyword evidence="13 25" id="KW-0675">Receptor</keyword>
<feature type="transmembrane region" description="Helical" evidence="21">
    <location>
        <begin position="106"/>
        <end position="126"/>
    </location>
</feature>
<feature type="compositionally biased region" description="Polar residues" evidence="20">
    <location>
        <begin position="1562"/>
        <end position="1571"/>
    </location>
</feature>
<evidence type="ECO:0000256" key="11">
    <source>
        <dbReference type="ARBA" id="ARBA00022989"/>
    </source>
</evidence>
<dbReference type="PANTHER" id="PTHR11920:SF458">
    <property type="entry name" value="GUANYLATE CYCLASE"/>
    <property type="match status" value="1"/>
</dbReference>
<dbReference type="SMART" id="SM00184">
    <property type="entry name" value="RING"/>
    <property type="match status" value="1"/>
</dbReference>
<evidence type="ECO:0000256" key="4">
    <source>
        <dbReference type="ARBA" id="ARBA00022692"/>
    </source>
</evidence>
<dbReference type="InterPro" id="IPR058745">
    <property type="entry name" value="PWI_Topors"/>
</dbReference>
<dbReference type="GO" id="GO:0007168">
    <property type="term" value="P:receptor guanylyl cyclase signaling pathway"/>
    <property type="evidence" value="ECO:0007669"/>
    <property type="project" value="TreeGrafter"/>
</dbReference>
<dbReference type="GO" id="GO:0004383">
    <property type="term" value="F:guanylate cyclase activity"/>
    <property type="evidence" value="ECO:0007669"/>
    <property type="project" value="UniProtKB-EC"/>
</dbReference>
<feature type="compositionally biased region" description="Basic and acidic residues" evidence="20">
    <location>
        <begin position="1573"/>
        <end position="1588"/>
    </location>
</feature>
<feature type="compositionally biased region" description="Basic and acidic residues" evidence="20">
    <location>
        <begin position="1360"/>
        <end position="1371"/>
    </location>
</feature>
<dbReference type="EC" id="4.6.1.2" evidence="19"/>
<dbReference type="PROSITE" id="PS50089">
    <property type="entry name" value="ZF_RING_2"/>
    <property type="match status" value="1"/>
</dbReference>
<evidence type="ECO:0000256" key="9">
    <source>
        <dbReference type="ARBA" id="ARBA00022786"/>
    </source>
</evidence>
<protein>
    <recommendedName>
        <fullName evidence="19">Guanylate cyclase</fullName>
        <ecNumber evidence="19">4.6.1.2</ecNumber>
    </recommendedName>
</protein>
<keyword evidence="14" id="KW-0325">Glycoprotein</keyword>
<evidence type="ECO:0000256" key="6">
    <source>
        <dbReference type="ARBA" id="ARBA00022729"/>
    </source>
</evidence>
<evidence type="ECO:0000313" key="25">
    <source>
        <dbReference type="EMBL" id="KAA0706491.1"/>
    </source>
</evidence>
<feature type="domain" description="RING-type" evidence="23">
    <location>
        <begin position="739"/>
        <end position="778"/>
    </location>
</feature>
<evidence type="ECO:0000256" key="20">
    <source>
        <dbReference type="SAM" id="MobiDB-lite"/>
    </source>
</evidence>
<dbReference type="CDD" id="cd16574">
    <property type="entry name" value="RING-HC_Topors"/>
    <property type="match status" value="1"/>
</dbReference>
<dbReference type="SUPFAM" id="SSF56112">
    <property type="entry name" value="Protein kinase-like (PK-like)"/>
    <property type="match status" value="1"/>
</dbReference>
<dbReference type="CDD" id="cd07302">
    <property type="entry name" value="CHD"/>
    <property type="match status" value="1"/>
</dbReference>
<name>A0A5A9NBM4_9TELE</name>
<dbReference type="SUPFAM" id="SSF55073">
    <property type="entry name" value="Nucleotide cyclase"/>
    <property type="match status" value="1"/>
</dbReference>
<dbReference type="SMART" id="SM00044">
    <property type="entry name" value="CYCc"/>
    <property type="match status" value="1"/>
</dbReference>
<comment type="caution">
    <text evidence="25">The sequence shown here is derived from an EMBL/GenBank/DDBJ whole genome shotgun (WGS) entry which is preliminary data.</text>
</comment>
<dbReference type="GO" id="GO:0004016">
    <property type="term" value="F:adenylate cyclase activity"/>
    <property type="evidence" value="ECO:0007669"/>
    <property type="project" value="TreeGrafter"/>
</dbReference>
<dbReference type="SUPFAM" id="SSF57850">
    <property type="entry name" value="RING/U-box"/>
    <property type="match status" value="1"/>
</dbReference>
<organism evidence="25 26">
    <name type="scientific">Triplophysa tibetana</name>
    <dbReference type="NCBI Taxonomy" id="1572043"/>
    <lineage>
        <taxon>Eukaryota</taxon>
        <taxon>Metazoa</taxon>
        <taxon>Chordata</taxon>
        <taxon>Craniata</taxon>
        <taxon>Vertebrata</taxon>
        <taxon>Euteleostomi</taxon>
        <taxon>Actinopterygii</taxon>
        <taxon>Neopterygii</taxon>
        <taxon>Teleostei</taxon>
        <taxon>Ostariophysi</taxon>
        <taxon>Cypriniformes</taxon>
        <taxon>Nemacheilidae</taxon>
        <taxon>Triplophysa</taxon>
    </lineage>
</organism>
<dbReference type="InterPro" id="IPR011009">
    <property type="entry name" value="Kinase-like_dom_sf"/>
</dbReference>
<keyword evidence="15 18" id="KW-0456">Lyase</keyword>
<dbReference type="Gene3D" id="3.30.40.10">
    <property type="entry name" value="Zinc/RING finger domain, C3HC4 (zinc finger)"/>
    <property type="match status" value="1"/>
</dbReference>
<dbReference type="Pfam" id="PF00097">
    <property type="entry name" value="zf-C3HC4"/>
    <property type="match status" value="1"/>
</dbReference>
<dbReference type="GO" id="GO:0005886">
    <property type="term" value="C:plasma membrane"/>
    <property type="evidence" value="ECO:0007669"/>
    <property type="project" value="TreeGrafter"/>
</dbReference>
<feature type="compositionally biased region" description="Basic residues" evidence="20">
    <location>
        <begin position="1339"/>
        <end position="1350"/>
    </location>
</feature>
<evidence type="ECO:0000256" key="8">
    <source>
        <dbReference type="ARBA" id="ARBA00022771"/>
    </source>
</evidence>
<dbReference type="InterPro" id="IPR000719">
    <property type="entry name" value="Prot_kinase_dom"/>
</dbReference>
<dbReference type="PROSITE" id="PS00452">
    <property type="entry name" value="GUANYLATE_CYCLASE_1"/>
    <property type="match status" value="1"/>
</dbReference>
<keyword evidence="10" id="KW-0862">Zinc</keyword>
<dbReference type="InterPro" id="IPR058746">
    <property type="entry name" value="Znf_RING-type_Topors"/>
</dbReference>
<accession>A0A5A9NBM4</accession>
<dbReference type="FunFam" id="3.30.70.1230:FF:000019">
    <property type="entry name" value="Guanylate cyclase"/>
    <property type="match status" value="1"/>
</dbReference>
<dbReference type="GO" id="GO:0004672">
    <property type="term" value="F:protein kinase activity"/>
    <property type="evidence" value="ECO:0007669"/>
    <property type="project" value="InterPro"/>
</dbReference>
<comment type="catalytic activity">
    <reaction evidence="19">
        <text>GTP = 3',5'-cyclic GMP + diphosphate</text>
        <dbReference type="Rhea" id="RHEA:13665"/>
        <dbReference type="ChEBI" id="CHEBI:33019"/>
        <dbReference type="ChEBI" id="CHEBI:37565"/>
        <dbReference type="ChEBI" id="CHEBI:57746"/>
        <dbReference type="EC" id="4.6.1.2"/>
    </reaction>
</comment>
<keyword evidence="7" id="KW-0547">Nucleotide-binding</keyword>
<dbReference type="InterPro" id="IPR029787">
    <property type="entry name" value="Nucleotide_cyclase"/>
</dbReference>
<evidence type="ECO:0000256" key="14">
    <source>
        <dbReference type="ARBA" id="ARBA00023180"/>
    </source>
</evidence>
<sequence length="1603" mass="179420">MGYMKQAEERICGPWIPDDGRIFTHTISTAGKMTQTNWTAKVVLFHEGLTSLIAHIRVGDMQVALETKSIVLPAIMCGDGVCEEEESCSTCPADCGDCPLSSAGRAAIALTVTTVIISFFISAMWFKYQKQKLFWDESWIIDFDHIKHDHVARATMGSIMSVPAANSDSNASCVTALSSYTGVTTTRKQLYTHTGIYDGRTVAIKKMKMKSFSLSKKIRQEVKQVRELDHPNLCKFFGGCVEVPNVAIVTEYCPKGSLNDVLLNDEIPLNWGFRFSFATDIARGMSYLHQYKICHGRLKSTNCVLDDRWVCKITDYCLWVYRREDCAEPLTTYQQRLKEVYTPPEAQNDDQEPTLAGDVFSSLECAWCPPLPELISGKADSTCPCPAEYAELIRRCRANNPTHRPTFEQIRKFVNKINPHKVSPVDMMMELMEKYSKHLEVLVGERTQDLMLEKQKTDRLLHSMLPKQVADDLRQGKPSQAQSYISATVFFSDIVGFTQLSSSSTPYQIVDFLNKLYTTFDDIIDNYDVYKVETIGDAYMVVSGVPRENGILHASEIASMALDLVSVCKTFRIPHRPETHLQIRAGIHSGPVVAGVVGTKMPRYCLFGDTVNTASRMESTSEALKIQCSCSTFYLLEEIGGYTLTCRGVSQVKGKGDMVTYWLEGKRAAAPGKDSKKPAALQESETEDYTRFQWFARLICGGDYQEMAPTKTKLRAKKKDGGGKSSQRLRANASPDSKCPICLDSFKNVASLDRCLHQFCFPCIHEWSKNKAECPLCKQPFHSIFHSVKGENDFKEFVLRPPENGVPAAGDPPERVLRPRVLRGRERRSHRLQQPAPSASSPLDDDVMFDGLSDAAALTGNQDVQQMVMRLTARRSGRGEGRNLRRLRDQDVVAFRRALYRTGVRVRNMRDGTRQRDISAAFLRQNPPCLRRLLPWLQRELTVLYGSHGSLVNIVQHIIMSRVTNYNMEESAIRDELRPFLLARTDHFLHELVSFARSTLSMETYDQQAIYDCPAPSYEEGSSSDSSVIAISEDDGNASDDNVTANPSVLQEQAPPPPPATAADSLPSESAWDDETPGPSYSTLLLSSSQSQDEDPEPSGSTDALLEPAALAASVSGRPVADVDEEECLIVGYVKPMAERTPELVQLSSDSSEAEQEANATDTKARVLKAEGSQSHVNQRSPASSPGPAPPSSPQLTPLDSHTQPSLSTERTSRSRSPSSGGHHAHRHRSRDGFELIRKDLLHQHSDTKELCQMWDPSHPTESQDGSWSDHSPMSIWSSSEASPSRHGTSSDRERSRPVTERLSHSSWDEDRGQRRKRSRSPDSDSFIGSRCPGGRSRESRRSRKRRRRSIISSSSSADSHSEKCRLDKPSGKRKYKTRHLERAARRQHGEGSTSAEKRLGHRERKRGRQRRLSRSPSVEIVFERKASDSHVHQRKKRRHRKRKREQRSPTIITIDSDSDRTIDCLDRVLDVIDQTAAGFDDEQNVTGNTVNTTSNSCLEFSSSPVRTLNLDDCVVDVVNHKTDPVTAIPPPSDTRLLESILQDLEDFLPGVLEEEAAAGSNRRNPLTHTVSPRHDQTNMTEESERLKNTSAHSDEEQDNDTH</sequence>
<feature type="compositionally biased region" description="Basic residues" evidence="20">
    <location>
        <begin position="1400"/>
        <end position="1414"/>
    </location>
</feature>
<dbReference type="InterPro" id="IPR001245">
    <property type="entry name" value="Ser-Thr/Tyr_kinase_cat_dom"/>
</dbReference>
<evidence type="ECO:0000256" key="21">
    <source>
        <dbReference type="SAM" id="Phobius"/>
    </source>
</evidence>
<dbReference type="Pfam" id="PF00211">
    <property type="entry name" value="Guanylate_cyc"/>
    <property type="match status" value="1"/>
</dbReference>
<feature type="compositionally biased region" description="Basic and acidic residues" evidence="20">
    <location>
        <begin position="1231"/>
        <end position="1250"/>
    </location>
</feature>
<evidence type="ECO:0000256" key="7">
    <source>
        <dbReference type="ARBA" id="ARBA00022741"/>
    </source>
</evidence>
<feature type="region of interest" description="Disordered" evidence="20">
    <location>
        <begin position="801"/>
        <end position="845"/>
    </location>
</feature>
<feature type="compositionally biased region" description="Polar residues" evidence="20">
    <location>
        <begin position="1195"/>
        <end position="1204"/>
    </location>
</feature>
<evidence type="ECO:0000256" key="16">
    <source>
        <dbReference type="ARBA" id="ARBA00023293"/>
    </source>
</evidence>
<evidence type="ECO:0000313" key="26">
    <source>
        <dbReference type="Proteomes" id="UP000324632"/>
    </source>
</evidence>
<feature type="region of interest" description="Disordered" evidence="20">
    <location>
        <begin position="1557"/>
        <end position="1603"/>
    </location>
</feature>
<feature type="compositionally biased region" description="Basic and acidic residues" evidence="20">
    <location>
        <begin position="1379"/>
        <end position="1390"/>
    </location>
</feature>
<dbReference type="InterPro" id="IPR001054">
    <property type="entry name" value="A/G_cyclase"/>
</dbReference>
<dbReference type="GO" id="GO:0008630">
    <property type="term" value="P:intrinsic apoptotic signaling pathway in response to DNA damage"/>
    <property type="evidence" value="ECO:0007669"/>
    <property type="project" value="UniProtKB-ARBA"/>
</dbReference>
<dbReference type="PANTHER" id="PTHR11920">
    <property type="entry name" value="GUANYLYL CYCLASE"/>
    <property type="match status" value="1"/>
</dbReference>
<feature type="compositionally biased region" description="Polar residues" evidence="20">
    <location>
        <begin position="1039"/>
        <end position="1051"/>
    </location>
</feature>
<dbReference type="GO" id="GO:0008270">
    <property type="term" value="F:zinc ion binding"/>
    <property type="evidence" value="ECO:0007669"/>
    <property type="project" value="UniProtKB-KW"/>
</dbReference>
<keyword evidence="8 17" id="KW-0863">Zinc-finger</keyword>
<evidence type="ECO:0000256" key="5">
    <source>
        <dbReference type="ARBA" id="ARBA00022723"/>
    </source>
</evidence>
<proteinExistence type="inferred from homology"/>
<evidence type="ECO:0000259" key="24">
    <source>
        <dbReference type="PROSITE" id="PS50125"/>
    </source>
</evidence>